<dbReference type="RefSeq" id="WP_020038430.1">
    <property type="nucleotide sequence ID" value="NZ_KE557278.1"/>
</dbReference>
<evidence type="ECO:0000256" key="3">
    <source>
        <dbReference type="ARBA" id="ARBA00013021"/>
    </source>
</evidence>
<dbReference type="InterPro" id="IPR050217">
    <property type="entry name" value="Peroxiredoxin"/>
</dbReference>
<dbReference type="GO" id="GO:0042744">
    <property type="term" value="P:hydrogen peroxide catabolic process"/>
    <property type="evidence" value="ECO:0007669"/>
    <property type="project" value="TreeGrafter"/>
</dbReference>
<sequence length="217" mass="23909">MALRINDEIPNLHVVTDQGEFDLHDWIGDSWAILFSHPKDFTPVCTTEFGAVAQLADEWAKRGTKVMGISVDGVEDHKKWKGDIEKTAGAAAGFPIVADDDLKVAKALDMLPAEAYLPDGRTPADSATVRVVFIIGPDKKLKLSMTYPMTVGRNFAEVLRALDGLQRTYEQPLATPANWEVGQDVIVATALNDEQAKEKYGELDIRLPYLRFAKNPG</sequence>
<evidence type="ECO:0000256" key="2">
    <source>
        <dbReference type="ARBA" id="ARBA00011654"/>
    </source>
</evidence>
<dbReference type="Gene3D" id="3.30.1020.10">
    <property type="entry name" value="Antioxidant, Horf6, Chain A, domain2"/>
    <property type="match status" value="1"/>
</dbReference>
<dbReference type="OrthoDB" id="9812811at2"/>
<evidence type="ECO:0000259" key="13">
    <source>
        <dbReference type="PROSITE" id="PS51352"/>
    </source>
</evidence>
<proteinExistence type="inferred from homology"/>
<accession>S9QIV5</accession>
<dbReference type="HOGENOM" id="CLU_042529_4_2_5"/>
<keyword evidence="8" id="KW-0676">Redox-active center</keyword>
<dbReference type="GO" id="GO:0033554">
    <property type="term" value="P:cellular response to stress"/>
    <property type="evidence" value="ECO:0007669"/>
    <property type="project" value="TreeGrafter"/>
</dbReference>
<evidence type="ECO:0000256" key="7">
    <source>
        <dbReference type="ARBA" id="ARBA00023002"/>
    </source>
</evidence>
<keyword evidence="5" id="KW-0575">Peroxidase</keyword>
<dbReference type="EMBL" id="APVH01000035">
    <property type="protein sequence ID" value="EPX79737.1"/>
    <property type="molecule type" value="Genomic_DNA"/>
</dbReference>
<evidence type="ECO:0000256" key="9">
    <source>
        <dbReference type="ARBA" id="ARBA00025719"/>
    </source>
</evidence>
<feature type="active site" description="Cysteine sulfenic acid (-SOH) intermediate; for peroxidase activity" evidence="12">
    <location>
        <position position="45"/>
    </location>
</feature>
<dbReference type="AlphaFoldDB" id="S9QIV5"/>
<dbReference type="PANTHER" id="PTHR10681">
    <property type="entry name" value="THIOREDOXIN PEROXIDASE"/>
    <property type="match status" value="1"/>
</dbReference>
<evidence type="ECO:0000313" key="15">
    <source>
        <dbReference type="Proteomes" id="UP000015347"/>
    </source>
</evidence>
<dbReference type="SUPFAM" id="SSF52833">
    <property type="entry name" value="Thioredoxin-like"/>
    <property type="match status" value="1"/>
</dbReference>
<feature type="domain" description="Thioredoxin" evidence="13">
    <location>
        <begin position="3"/>
        <end position="167"/>
    </location>
</feature>
<comment type="similarity">
    <text evidence="9">Belongs to the peroxiredoxin family. Prx6 subfamily.</text>
</comment>
<evidence type="ECO:0000256" key="6">
    <source>
        <dbReference type="ARBA" id="ARBA00022862"/>
    </source>
</evidence>
<dbReference type="GO" id="GO:0045454">
    <property type="term" value="P:cell redox homeostasis"/>
    <property type="evidence" value="ECO:0007669"/>
    <property type="project" value="TreeGrafter"/>
</dbReference>
<dbReference type="PIRSF" id="PIRSF000239">
    <property type="entry name" value="AHPC"/>
    <property type="match status" value="1"/>
</dbReference>
<evidence type="ECO:0000313" key="14">
    <source>
        <dbReference type="EMBL" id="EPX79737.1"/>
    </source>
</evidence>
<dbReference type="InterPro" id="IPR013766">
    <property type="entry name" value="Thioredoxin_domain"/>
</dbReference>
<comment type="caution">
    <text evidence="14">The sequence shown here is derived from an EMBL/GenBank/DDBJ whole genome shotgun (WGS) entry which is preliminary data.</text>
</comment>
<organism evidence="14 15">
    <name type="scientific">Salipiger mucosus DSM 16094</name>
    <dbReference type="NCBI Taxonomy" id="1123237"/>
    <lineage>
        <taxon>Bacteria</taxon>
        <taxon>Pseudomonadati</taxon>
        <taxon>Pseudomonadota</taxon>
        <taxon>Alphaproteobacteria</taxon>
        <taxon>Rhodobacterales</taxon>
        <taxon>Roseobacteraceae</taxon>
        <taxon>Salipiger</taxon>
    </lineage>
</organism>
<keyword evidence="15" id="KW-1185">Reference proteome</keyword>
<dbReference type="InterPro" id="IPR000866">
    <property type="entry name" value="AhpC/TSA"/>
</dbReference>
<dbReference type="GO" id="GO:0006979">
    <property type="term" value="P:response to oxidative stress"/>
    <property type="evidence" value="ECO:0007669"/>
    <property type="project" value="TreeGrafter"/>
</dbReference>
<gene>
    <name evidence="14" type="ORF">Salmuc_05680</name>
</gene>
<dbReference type="GO" id="GO:0102039">
    <property type="term" value="F:NADH-dependent peroxiredoxin activity"/>
    <property type="evidence" value="ECO:0007669"/>
    <property type="project" value="UniProtKB-EC"/>
</dbReference>
<evidence type="ECO:0000256" key="8">
    <source>
        <dbReference type="ARBA" id="ARBA00023284"/>
    </source>
</evidence>
<dbReference type="PROSITE" id="PS51352">
    <property type="entry name" value="THIOREDOXIN_2"/>
    <property type="match status" value="1"/>
</dbReference>
<reference evidence="15" key="1">
    <citation type="journal article" date="2014" name="Stand. Genomic Sci.">
        <title>Genome sequence of the exopolysaccharide-producing Salipiger mucosus type strain (DSM 16094(T)), a moderately halophilic member of the Roseobacter clade.</title>
        <authorList>
            <person name="Riedel T."/>
            <person name="Spring S."/>
            <person name="Fiebig A."/>
            <person name="Petersen J."/>
            <person name="Kyrpides N.C."/>
            <person name="Goker M."/>
            <person name="Klenk H.P."/>
        </authorList>
    </citation>
    <scope>NUCLEOTIDE SEQUENCE [LARGE SCALE GENOMIC DNA]</scope>
    <source>
        <strain evidence="15">DSM 16094</strain>
    </source>
</reference>
<evidence type="ECO:0000256" key="5">
    <source>
        <dbReference type="ARBA" id="ARBA00022559"/>
    </source>
</evidence>
<comment type="similarity">
    <text evidence="1">Belongs to the peroxiredoxin family. AhpC/Prx1 subfamily.</text>
</comment>
<evidence type="ECO:0000256" key="12">
    <source>
        <dbReference type="PIRSR" id="PIRSR000239-1"/>
    </source>
</evidence>
<evidence type="ECO:0000256" key="4">
    <source>
        <dbReference type="ARBA" id="ARBA00017462"/>
    </source>
</evidence>
<comment type="catalytic activity">
    <reaction evidence="11">
        <text>a hydroperoxide + NADH + H(+) = an alcohol + NAD(+) + H2O</text>
        <dbReference type="Rhea" id="RHEA:62628"/>
        <dbReference type="ChEBI" id="CHEBI:15377"/>
        <dbReference type="ChEBI" id="CHEBI:15378"/>
        <dbReference type="ChEBI" id="CHEBI:30879"/>
        <dbReference type="ChEBI" id="CHEBI:35924"/>
        <dbReference type="ChEBI" id="CHEBI:57540"/>
        <dbReference type="ChEBI" id="CHEBI:57945"/>
        <dbReference type="EC" id="1.11.1.26"/>
    </reaction>
</comment>
<dbReference type="Proteomes" id="UP000015347">
    <property type="component" value="Unassembled WGS sequence"/>
</dbReference>
<dbReference type="InterPro" id="IPR019479">
    <property type="entry name" value="Peroxiredoxin_C"/>
</dbReference>
<dbReference type="CDD" id="cd03016">
    <property type="entry name" value="PRX_1cys"/>
    <property type="match status" value="1"/>
</dbReference>
<dbReference type="EC" id="1.11.1.26" evidence="3"/>
<dbReference type="Gene3D" id="3.40.30.10">
    <property type="entry name" value="Glutaredoxin"/>
    <property type="match status" value="1"/>
</dbReference>
<evidence type="ECO:0000256" key="10">
    <source>
        <dbReference type="ARBA" id="ARBA00032077"/>
    </source>
</evidence>
<dbReference type="STRING" id="1123237.Salmuc_05680"/>
<dbReference type="eggNOG" id="COG0450">
    <property type="taxonomic scope" value="Bacteria"/>
</dbReference>
<protein>
    <recommendedName>
        <fullName evidence="4">Alkyl hydroperoxide reductase C</fullName>
        <ecNumber evidence="3">1.11.1.26</ecNumber>
    </recommendedName>
    <alternativeName>
        <fullName evidence="10">Peroxiredoxin</fullName>
    </alternativeName>
</protein>
<comment type="subunit">
    <text evidence="2">Homodimer; disulfide-linked, upon oxidation. 5 homodimers assemble to form a ring-like decamer.</text>
</comment>
<dbReference type="Pfam" id="PF00578">
    <property type="entry name" value="AhpC-TSA"/>
    <property type="match status" value="1"/>
</dbReference>
<dbReference type="GO" id="GO:0008379">
    <property type="term" value="F:thioredoxin peroxidase activity"/>
    <property type="evidence" value="ECO:0007669"/>
    <property type="project" value="TreeGrafter"/>
</dbReference>
<keyword evidence="7" id="KW-0560">Oxidoreductase</keyword>
<dbReference type="PANTHER" id="PTHR10681:SF121">
    <property type="entry name" value="ALKYL HYDROPEROXIDE REDUCTASE C"/>
    <property type="match status" value="1"/>
</dbReference>
<dbReference type="Pfam" id="PF10417">
    <property type="entry name" value="1-cysPrx_C"/>
    <property type="match status" value="1"/>
</dbReference>
<evidence type="ECO:0000256" key="11">
    <source>
        <dbReference type="ARBA" id="ARBA00047572"/>
    </source>
</evidence>
<dbReference type="InterPro" id="IPR045020">
    <property type="entry name" value="PRX_1cys"/>
</dbReference>
<dbReference type="FunFam" id="3.40.30.10:FF:000011">
    <property type="entry name" value="Peroxiredoxin PRX1"/>
    <property type="match status" value="1"/>
</dbReference>
<keyword evidence="6" id="KW-0049">Antioxidant</keyword>
<dbReference type="InterPro" id="IPR036249">
    <property type="entry name" value="Thioredoxin-like_sf"/>
</dbReference>
<name>S9QIV5_9RHOB</name>
<dbReference type="InterPro" id="IPR024706">
    <property type="entry name" value="Peroxiredoxin_AhpC-typ"/>
</dbReference>
<dbReference type="GO" id="GO:0005829">
    <property type="term" value="C:cytosol"/>
    <property type="evidence" value="ECO:0007669"/>
    <property type="project" value="TreeGrafter"/>
</dbReference>
<evidence type="ECO:0000256" key="1">
    <source>
        <dbReference type="ARBA" id="ARBA00009796"/>
    </source>
</evidence>